<proteinExistence type="predicted"/>
<dbReference type="Proteomes" id="UP000827724">
    <property type="component" value="Unassembled WGS sequence"/>
</dbReference>
<feature type="region of interest" description="Disordered" evidence="1">
    <location>
        <begin position="190"/>
        <end position="268"/>
    </location>
</feature>
<organism evidence="2 3">
    <name type="scientific">Trichoderma cornu-damae</name>
    <dbReference type="NCBI Taxonomy" id="654480"/>
    <lineage>
        <taxon>Eukaryota</taxon>
        <taxon>Fungi</taxon>
        <taxon>Dikarya</taxon>
        <taxon>Ascomycota</taxon>
        <taxon>Pezizomycotina</taxon>
        <taxon>Sordariomycetes</taxon>
        <taxon>Hypocreomycetidae</taxon>
        <taxon>Hypocreales</taxon>
        <taxon>Hypocreaceae</taxon>
        <taxon>Trichoderma</taxon>
    </lineage>
</organism>
<sequence length="666" mass="71229">MSTLEDSNTLWAPDNKPWGADTADLNLCQGCRMSICWEGVTLCVGCGSGAQRPPSSSFLGRLREELARSDTTVVVRWLDGRGRVLHVGEAERAPACSDRSRRADMCETISLYALKNGWAAWALDLAVGELRGPGTAAGRGPAVSAYRYRRHWPIEDDAGPIMHWCSCGNRKLESSGQAQSLSMEVAVGALTRQPKTPTELPRPSTRQLRSRAAKQLGSSASQPMPSMRQLRSAARRLRSSSLSTATGRPTAAADGAPIPAPKPEAPTREQLDAAYERSVWAGATPQIFADALWLAGPGRRQIAEASGKASRELEKGSRGSVETVLLHYFFMNNHVNTLAEGLELTLLGTYLAALDHGHVRDSDFAAYAGDVARHASLGRWVVAMCELARWWPAMLEWHAACLPALGLMRGLELRAWAYASHWDIVMHYELGSGSDWEQPLPSWLYVASALGHDAGDLCSDARMGCADNCLFAVGAAAGYEGVAACMDILCDALEAVVLRDSRGAIDIGAVAGSACATFERTGGELCACPGAGSPDSPDSCEASAVLAGVCGDRRISPGDAASLLAMRDAVRRRCGELPRFDGRRDTAHLDHADREQVYAEALAALAMGSGAQYAHARLQAAYSSVAQSLCGQLRRRAADLRRCLGPGEVVLDLSNDCMCGGECSLW</sequence>
<evidence type="ECO:0000256" key="1">
    <source>
        <dbReference type="SAM" id="MobiDB-lite"/>
    </source>
</evidence>
<gene>
    <name evidence="2" type="ORF">Trco_002507</name>
</gene>
<reference evidence="2" key="1">
    <citation type="submission" date="2021-08" db="EMBL/GenBank/DDBJ databases">
        <title>Chromosome-Level Trichoderma cornu-damae using Hi-C Data.</title>
        <authorList>
            <person name="Kim C.S."/>
        </authorList>
    </citation>
    <scope>NUCLEOTIDE SEQUENCE</scope>
    <source>
        <strain evidence="2">KA19-0412C</strain>
    </source>
</reference>
<dbReference type="EMBL" id="JAIWOZ010000002">
    <property type="protein sequence ID" value="KAH6609161.1"/>
    <property type="molecule type" value="Genomic_DNA"/>
</dbReference>
<name>A0A9P8QMS3_9HYPO</name>
<evidence type="ECO:0000313" key="2">
    <source>
        <dbReference type="EMBL" id="KAH6609161.1"/>
    </source>
</evidence>
<keyword evidence="3" id="KW-1185">Reference proteome</keyword>
<evidence type="ECO:0000313" key="3">
    <source>
        <dbReference type="Proteomes" id="UP000827724"/>
    </source>
</evidence>
<dbReference type="AlphaFoldDB" id="A0A9P8QMS3"/>
<comment type="caution">
    <text evidence="2">The sequence shown here is derived from an EMBL/GenBank/DDBJ whole genome shotgun (WGS) entry which is preliminary data.</text>
</comment>
<accession>A0A9P8QMS3</accession>
<dbReference type="OrthoDB" id="4890287at2759"/>
<protein>
    <submittedName>
        <fullName evidence="2">Uncharacterized protein</fullName>
    </submittedName>
</protein>